<organism evidence="2 3">
    <name type="scientific">Leucobacter edaphi</name>
    <dbReference type="NCBI Taxonomy" id="2796472"/>
    <lineage>
        <taxon>Bacteria</taxon>
        <taxon>Bacillati</taxon>
        <taxon>Actinomycetota</taxon>
        <taxon>Actinomycetes</taxon>
        <taxon>Micrococcales</taxon>
        <taxon>Microbacteriaceae</taxon>
        <taxon>Leucobacter</taxon>
    </lineage>
</organism>
<dbReference type="RefSeq" id="WP_200131781.1">
    <property type="nucleotide sequence ID" value="NZ_JAEHOI010000005.1"/>
</dbReference>
<keyword evidence="3" id="KW-1185">Reference proteome</keyword>
<dbReference type="AlphaFoldDB" id="A0A934UXG2"/>
<evidence type="ECO:0000313" key="3">
    <source>
        <dbReference type="Proteomes" id="UP000618733"/>
    </source>
</evidence>
<comment type="caution">
    <text evidence="2">The sequence shown here is derived from an EMBL/GenBank/DDBJ whole genome shotgun (WGS) entry which is preliminary data.</text>
</comment>
<name>A0A934UXG2_9MICO</name>
<dbReference type="EMBL" id="JAEHOI010000005">
    <property type="protein sequence ID" value="MBK0421566.1"/>
    <property type="molecule type" value="Genomic_DNA"/>
</dbReference>
<feature type="region of interest" description="Disordered" evidence="1">
    <location>
        <begin position="1"/>
        <end position="22"/>
    </location>
</feature>
<sequence>MGKEQQVNRPIRNSEYKTVAGSAAAQRGWRDLIATHRNLMVEAREFLTPAPHRKTPTNYPLRGELATVSRNGASHERWQHKPSQGNGARIWFYVEDQTACLEKACTNHPKQTE</sequence>
<gene>
    <name evidence="2" type="ORF">JD292_05720</name>
</gene>
<protein>
    <submittedName>
        <fullName evidence="2">Uncharacterized protein</fullName>
    </submittedName>
</protein>
<reference evidence="2" key="1">
    <citation type="submission" date="2020-12" db="EMBL/GenBank/DDBJ databases">
        <title>Leucobacter sp. CAS2, isolated from Chromium sludge.</title>
        <authorList>
            <person name="Xu Z."/>
        </authorList>
    </citation>
    <scope>NUCLEOTIDE SEQUENCE</scope>
    <source>
        <strain evidence="2">CSA2</strain>
    </source>
</reference>
<accession>A0A934UXG2</accession>
<evidence type="ECO:0000313" key="2">
    <source>
        <dbReference type="EMBL" id="MBK0421566.1"/>
    </source>
</evidence>
<proteinExistence type="predicted"/>
<evidence type="ECO:0000256" key="1">
    <source>
        <dbReference type="SAM" id="MobiDB-lite"/>
    </source>
</evidence>
<dbReference type="Proteomes" id="UP000618733">
    <property type="component" value="Unassembled WGS sequence"/>
</dbReference>